<gene>
    <name evidence="1" type="ORF">LDG_7742</name>
</gene>
<reference evidence="1 2" key="1">
    <citation type="journal article" date="2011" name="BMC Genomics">
        <title>Insight into cross-talk between intra-amoebal pathogens.</title>
        <authorList>
            <person name="Gimenez G."/>
            <person name="Bertelli C."/>
            <person name="Moliner C."/>
            <person name="Robert C."/>
            <person name="Raoult D."/>
            <person name="Fournier P.E."/>
            <person name="Greub G."/>
        </authorList>
    </citation>
    <scope>NUCLEOTIDE SEQUENCE [LARGE SCALE GENOMIC DNA]</scope>
    <source>
        <strain evidence="1 2">LLAP12</strain>
    </source>
</reference>
<dbReference type="EMBL" id="JH413833">
    <property type="protein sequence ID" value="EHL30233.1"/>
    <property type="molecule type" value="Genomic_DNA"/>
</dbReference>
<evidence type="ECO:0000313" key="2">
    <source>
        <dbReference type="Proteomes" id="UP000002770"/>
    </source>
</evidence>
<organism evidence="1 2">
    <name type="scientific">Legionella drancourtii LLAP12</name>
    <dbReference type="NCBI Taxonomy" id="658187"/>
    <lineage>
        <taxon>Bacteria</taxon>
        <taxon>Pseudomonadati</taxon>
        <taxon>Pseudomonadota</taxon>
        <taxon>Gammaproteobacteria</taxon>
        <taxon>Legionellales</taxon>
        <taxon>Legionellaceae</taxon>
        <taxon>Legionella</taxon>
    </lineage>
</organism>
<name>G9ER32_9GAMM</name>
<proteinExistence type="predicted"/>
<accession>G9ER32</accession>
<dbReference type="Proteomes" id="UP000002770">
    <property type="component" value="Unassembled WGS sequence"/>
</dbReference>
<dbReference type="eggNOG" id="ENOG5031H8E">
    <property type="taxonomic scope" value="Bacteria"/>
</dbReference>
<evidence type="ECO:0000313" key="1">
    <source>
        <dbReference type="EMBL" id="EHL30233.1"/>
    </source>
</evidence>
<dbReference type="AlphaFoldDB" id="G9ER32"/>
<keyword evidence="2" id="KW-1185">Reference proteome</keyword>
<protein>
    <submittedName>
        <fullName evidence="1">Uncharacterized protein</fullName>
    </submittedName>
</protein>
<dbReference type="HOGENOM" id="CLU_343823_0_0_6"/>
<dbReference type="InParanoid" id="G9ER32"/>
<sequence length="823" mass="92397">MDNYRDKQRQKDLAKYAQLFPNDEDAANKIAKNLASSDPYFFRKKLDKFLEDREIISGNKEVTKLRVLLGPEGTKLFQLARREERFDKDYINAVVDKSLMSSTGAKWITRPVVPLLGPSASGKSFVKKQVLDEINNKTAKSLGSTTENGLVFSDGGIERDESSVRKLMIAFGVKSSCKDITDLDKKSASKLKENILKAAVLSPDLGIVIVDTASKYYHGRVPSFVSDLLPTLENLAADPKNNVIPVCIVGEDDETFGETVSFMGNSRSQAREKHFKAIPADKTFSLMNLPENLPEFKKYEEKHRQKGIIGSEFIINALNKEAVYSINDLVLKTLDKHGELQKGGESIEGTMLVSNRIFKEWNNKTEAEKLASGFKAAASVFSEPKGDCTIALIRDNDKWIKDDNSGVPNATRIYVNADAFEQYRKNPYVFAFDAYKTYYSKPLMHTAGEYVLFKIKKEIEKTPNVKQEPHLNMVLEHMAKLHIGGGPVEGPKLDRVKDSPALIDAFAKELIALEGKIPSSMHSELSKGLEQIRNEVKLRQLIAHPNDVKPQHNSKDRMFYDTREFFDIKTTVKNKNEADNDLIAKKANTASTAAGATVVPTEVAQDEVQEVVYKGDFLKNDQVIVAEAEIAPGKILYLEQNKTGKVVDRSTANLNTDEKQVAALKQAQMLLNNYDPSKGRIVIRGRDKEQAERLYAAVLYFIKNDPEIKKRMESPRWILPSTYSPEKLMRCTTPGFVPPKTISSGFIAKKLPIIKTLDKEQLEVLSVDKRAVVEESIMQTNKAIDVVKTQKDYKAHVRQIRQAERAEVDADMHIPVSTTPQSR</sequence>